<evidence type="ECO:0000313" key="1">
    <source>
        <dbReference type="EMBL" id="KAF9030174.1"/>
    </source>
</evidence>
<protein>
    <submittedName>
        <fullName evidence="1">Uncharacterized protein</fullName>
    </submittedName>
</protein>
<dbReference type="Proteomes" id="UP000772434">
    <property type="component" value="Unassembled WGS sequence"/>
</dbReference>
<sequence length="139" mass="16140">MTWRPRNSIHRSRGKLKLYLLLCMCRYLDSWILIGRSSELQLKYILSTIADSPQLLASCDISPDIGRDRIEDTVPVIHHTEQQSHHLVLFIARTNDHDWQRLFVSSWCFHPWDVLLVLEILVSVGHCAKRMAGTSPVKH</sequence>
<accession>A0A9P5P6R9</accession>
<dbReference type="EMBL" id="JADNRY010000675">
    <property type="protein sequence ID" value="KAF9030174.1"/>
    <property type="molecule type" value="Genomic_DNA"/>
</dbReference>
<proteinExistence type="predicted"/>
<reference evidence="1" key="1">
    <citation type="submission" date="2020-11" db="EMBL/GenBank/DDBJ databases">
        <authorList>
            <consortium name="DOE Joint Genome Institute"/>
            <person name="Ahrendt S."/>
            <person name="Riley R."/>
            <person name="Andreopoulos W."/>
            <person name="Labutti K."/>
            <person name="Pangilinan J."/>
            <person name="Ruiz-Duenas F.J."/>
            <person name="Barrasa J.M."/>
            <person name="Sanchez-Garcia M."/>
            <person name="Camarero S."/>
            <person name="Miyauchi S."/>
            <person name="Serrano A."/>
            <person name="Linde D."/>
            <person name="Babiker R."/>
            <person name="Drula E."/>
            <person name="Ayuso-Fernandez I."/>
            <person name="Pacheco R."/>
            <person name="Padilla G."/>
            <person name="Ferreira P."/>
            <person name="Barriuso J."/>
            <person name="Kellner H."/>
            <person name="Castanera R."/>
            <person name="Alfaro M."/>
            <person name="Ramirez L."/>
            <person name="Pisabarro A.G."/>
            <person name="Kuo A."/>
            <person name="Tritt A."/>
            <person name="Lipzen A."/>
            <person name="He G."/>
            <person name="Yan M."/>
            <person name="Ng V."/>
            <person name="Cullen D."/>
            <person name="Martin F."/>
            <person name="Rosso M.-N."/>
            <person name="Henrissat B."/>
            <person name="Hibbett D."/>
            <person name="Martinez A.T."/>
            <person name="Grigoriev I.V."/>
        </authorList>
    </citation>
    <scope>NUCLEOTIDE SEQUENCE</scope>
    <source>
        <strain evidence="1">AH 40177</strain>
    </source>
</reference>
<evidence type="ECO:0000313" key="2">
    <source>
        <dbReference type="Proteomes" id="UP000772434"/>
    </source>
</evidence>
<dbReference type="AlphaFoldDB" id="A0A9P5P6R9"/>
<keyword evidence="2" id="KW-1185">Reference proteome</keyword>
<organism evidence="1 2">
    <name type="scientific">Rhodocollybia butyracea</name>
    <dbReference type="NCBI Taxonomy" id="206335"/>
    <lineage>
        <taxon>Eukaryota</taxon>
        <taxon>Fungi</taxon>
        <taxon>Dikarya</taxon>
        <taxon>Basidiomycota</taxon>
        <taxon>Agaricomycotina</taxon>
        <taxon>Agaricomycetes</taxon>
        <taxon>Agaricomycetidae</taxon>
        <taxon>Agaricales</taxon>
        <taxon>Marasmiineae</taxon>
        <taxon>Omphalotaceae</taxon>
        <taxon>Rhodocollybia</taxon>
    </lineage>
</organism>
<name>A0A9P5P6R9_9AGAR</name>
<comment type="caution">
    <text evidence="1">The sequence shown here is derived from an EMBL/GenBank/DDBJ whole genome shotgun (WGS) entry which is preliminary data.</text>
</comment>
<gene>
    <name evidence="1" type="ORF">BDP27DRAFT_865342</name>
</gene>